<reference evidence="4 5" key="1">
    <citation type="submission" date="2021-07" db="EMBL/GenBank/DDBJ databases">
        <title>Clostridium weizhouense sp. nov., an anaerobic bacterium isolated from activated sludge of Petroleum wastewater.</title>
        <authorList>
            <person name="Li Q."/>
        </authorList>
    </citation>
    <scope>NUCLEOTIDE SEQUENCE [LARGE SCALE GENOMIC DNA]</scope>
    <source>
        <strain evidence="4 5">YB-6</strain>
    </source>
</reference>
<keyword evidence="5" id="KW-1185">Reference proteome</keyword>
<sequence>MKLKVEDLSYKICEDEILSNINIEINKGDFVGLIGPNGCGKSTLLKNIYRVYKPYCGGIFIDDISINKLNNKDIAKRMSVMVQENNIEFDINVLDMVLLGRYSHKKLLENNSNEDFFIARQSLKEVGLSNYEDRSFLSLSGGEKQRVLIARALAQKAEFIILDEPTNHLDIGYQFQIMDILKKQEITVFSSIHDLNIACFYCDKLFVMDNGKIIDYGTPEQVITNDLIKKLFRVNANIRINSITNKISITYLPNII</sequence>
<gene>
    <name evidence="4" type="ORF">KYD98_16765</name>
</gene>
<dbReference type="InterPro" id="IPR017871">
    <property type="entry name" value="ABC_transporter-like_CS"/>
</dbReference>
<name>A0ABS7AV77_9CLOT</name>
<evidence type="ECO:0000313" key="5">
    <source>
        <dbReference type="Proteomes" id="UP001519921"/>
    </source>
</evidence>
<dbReference type="GO" id="GO:0005524">
    <property type="term" value="F:ATP binding"/>
    <property type="evidence" value="ECO:0007669"/>
    <property type="project" value="UniProtKB-KW"/>
</dbReference>
<dbReference type="CDD" id="cd03214">
    <property type="entry name" value="ABC_Iron-Siderophores_B12_Hemin"/>
    <property type="match status" value="1"/>
</dbReference>
<dbReference type="Gene3D" id="3.40.50.300">
    <property type="entry name" value="P-loop containing nucleotide triphosphate hydrolases"/>
    <property type="match status" value="1"/>
</dbReference>
<evidence type="ECO:0000313" key="4">
    <source>
        <dbReference type="EMBL" id="MBW6411735.1"/>
    </source>
</evidence>
<dbReference type="Pfam" id="PF00005">
    <property type="entry name" value="ABC_tran"/>
    <property type="match status" value="1"/>
</dbReference>
<organism evidence="4 5">
    <name type="scientific">Clostridium weizhouense</name>
    <dbReference type="NCBI Taxonomy" id="2859781"/>
    <lineage>
        <taxon>Bacteria</taxon>
        <taxon>Bacillati</taxon>
        <taxon>Bacillota</taxon>
        <taxon>Clostridia</taxon>
        <taxon>Eubacteriales</taxon>
        <taxon>Clostridiaceae</taxon>
        <taxon>Clostridium</taxon>
    </lineage>
</organism>
<dbReference type="InterPro" id="IPR027417">
    <property type="entry name" value="P-loop_NTPase"/>
</dbReference>
<protein>
    <submittedName>
        <fullName evidence="4">ABC transporter ATP-binding protein</fullName>
    </submittedName>
</protein>
<proteinExistence type="predicted"/>
<dbReference type="SUPFAM" id="SSF52540">
    <property type="entry name" value="P-loop containing nucleoside triphosphate hydrolases"/>
    <property type="match status" value="1"/>
</dbReference>
<evidence type="ECO:0000256" key="2">
    <source>
        <dbReference type="ARBA" id="ARBA00022840"/>
    </source>
</evidence>
<keyword evidence="2 4" id="KW-0067">ATP-binding</keyword>
<dbReference type="RefSeq" id="WP_219781202.1">
    <property type="nucleotide sequence ID" value="NZ_JAHXPT010000018.1"/>
</dbReference>
<dbReference type="EMBL" id="JAHXPT010000018">
    <property type="protein sequence ID" value="MBW6411735.1"/>
    <property type="molecule type" value="Genomic_DNA"/>
</dbReference>
<dbReference type="InterPro" id="IPR003439">
    <property type="entry name" value="ABC_transporter-like_ATP-bd"/>
</dbReference>
<dbReference type="PANTHER" id="PTHR42794:SF2">
    <property type="entry name" value="ABC TRANSPORTER ATP-BINDING PROTEIN"/>
    <property type="match status" value="1"/>
</dbReference>
<feature type="domain" description="ABC transporter" evidence="3">
    <location>
        <begin position="3"/>
        <end position="235"/>
    </location>
</feature>
<dbReference type="SMART" id="SM00382">
    <property type="entry name" value="AAA"/>
    <property type="match status" value="1"/>
</dbReference>
<dbReference type="Proteomes" id="UP001519921">
    <property type="component" value="Unassembled WGS sequence"/>
</dbReference>
<accession>A0ABS7AV77</accession>
<dbReference type="PANTHER" id="PTHR42794">
    <property type="entry name" value="HEMIN IMPORT ATP-BINDING PROTEIN HMUV"/>
    <property type="match status" value="1"/>
</dbReference>
<evidence type="ECO:0000256" key="1">
    <source>
        <dbReference type="ARBA" id="ARBA00022741"/>
    </source>
</evidence>
<dbReference type="PROSITE" id="PS50893">
    <property type="entry name" value="ABC_TRANSPORTER_2"/>
    <property type="match status" value="1"/>
</dbReference>
<comment type="caution">
    <text evidence="4">The sequence shown here is derived from an EMBL/GenBank/DDBJ whole genome shotgun (WGS) entry which is preliminary data.</text>
</comment>
<keyword evidence="1" id="KW-0547">Nucleotide-binding</keyword>
<evidence type="ECO:0000259" key="3">
    <source>
        <dbReference type="PROSITE" id="PS50893"/>
    </source>
</evidence>
<dbReference type="PROSITE" id="PS00211">
    <property type="entry name" value="ABC_TRANSPORTER_1"/>
    <property type="match status" value="1"/>
</dbReference>
<dbReference type="InterPro" id="IPR003593">
    <property type="entry name" value="AAA+_ATPase"/>
</dbReference>